<dbReference type="InterPro" id="IPR051429">
    <property type="entry name" value="Encapsulin_nc"/>
</dbReference>
<dbReference type="Gene3D" id="3.30.2400.30">
    <property type="match status" value="1"/>
</dbReference>
<dbReference type="Gene3D" id="3.30.2320.10">
    <property type="entry name" value="hypothetical protein PF0899 domain"/>
    <property type="match status" value="1"/>
</dbReference>
<dbReference type="GO" id="GO:0140737">
    <property type="term" value="C:encapsulin nanocompartment"/>
    <property type="evidence" value="ECO:0007669"/>
    <property type="project" value="UniProtKB-SubCell"/>
</dbReference>
<dbReference type="Pfam" id="PF04454">
    <property type="entry name" value="Linocin_M18"/>
    <property type="match status" value="1"/>
</dbReference>
<dbReference type="NCBIfam" id="NF041155">
    <property type="entry name" value="encap_f1"/>
    <property type="match status" value="1"/>
</dbReference>
<comment type="similarity">
    <text evidence="2">Belongs to the encapsulin family. Family 1 subfamily.</text>
</comment>
<comment type="subcellular location">
    <subcellularLocation>
        <location evidence="1">Encapsulin nanocompartment</location>
    </subcellularLocation>
</comment>
<sequence length="267" mass="28452">MNMLRTEFAPISPASWAEINSLVKETLTANLAARKFCDVAGPFGISYAAVPEGRLEVPSGQKKDEVRYGVHQVLPLIESRISFSVNIWELDNIDRGAKDIELESVVDAARKIAAFEDGAVFNGFAPAGIVGLNEAAGTSARIPLSLDKDSVVDAVSEAQLRLKKEGIDGPANLVVNPALWKFLAHVVPGGSLASIVRKQIGGSIIYSETVDGALLVADRPGDLEISVGQDFAIGYEGHDSAKVDLFITESFTFRAITGEAIVPFTVV</sequence>
<name>A0AAE3EKH7_9SPIR</name>
<dbReference type="InterPro" id="IPR007544">
    <property type="entry name" value="ENCAP"/>
</dbReference>
<reference evidence="4" key="1">
    <citation type="submission" date="2021-08" db="EMBL/GenBank/DDBJ databases">
        <title>Comparative analyses of Brucepasteria parasyntrophica and Teretinema zuelzerae.</title>
        <authorList>
            <person name="Song Y."/>
            <person name="Brune A."/>
        </authorList>
    </citation>
    <scope>NUCLEOTIDE SEQUENCE</scope>
    <source>
        <strain evidence="4">DSM 1903</strain>
    </source>
</reference>
<evidence type="ECO:0000256" key="2">
    <source>
        <dbReference type="ARBA" id="ARBA00033743"/>
    </source>
</evidence>
<proteinExistence type="inferred from homology"/>
<evidence type="ECO:0000256" key="1">
    <source>
        <dbReference type="ARBA" id="ARBA00033738"/>
    </source>
</evidence>
<keyword evidence="3" id="KW-1284">Encapsulin nanocompartment</keyword>
<dbReference type="Proteomes" id="UP001198163">
    <property type="component" value="Unassembled WGS sequence"/>
</dbReference>
<comment type="caution">
    <text evidence="4">The sequence shown here is derived from an EMBL/GenBank/DDBJ whole genome shotgun (WGS) entry which is preliminary data.</text>
</comment>
<dbReference type="PANTHER" id="PTHR37165:SF1">
    <property type="entry name" value="TYPE 1 ENCAPSULIN SHELL PROTEIN"/>
    <property type="match status" value="1"/>
</dbReference>
<gene>
    <name evidence="4" type="ORF">K7J14_12695</name>
</gene>
<keyword evidence="5" id="KW-1185">Reference proteome</keyword>
<evidence type="ECO:0000256" key="3">
    <source>
        <dbReference type="ARBA" id="ARBA00033787"/>
    </source>
</evidence>
<organism evidence="4 5">
    <name type="scientific">Teretinema zuelzerae</name>
    <dbReference type="NCBI Taxonomy" id="156"/>
    <lineage>
        <taxon>Bacteria</taxon>
        <taxon>Pseudomonadati</taxon>
        <taxon>Spirochaetota</taxon>
        <taxon>Spirochaetia</taxon>
        <taxon>Spirochaetales</taxon>
        <taxon>Treponemataceae</taxon>
        <taxon>Teretinema</taxon>
    </lineage>
</organism>
<dbReference type="RefSeq" id="WP_230756904.1">
    <property type="nucleotide sequence ID" value="NZ_JAINWA010000003.1"/>
</dbReference>
<dbReference type="AlphaFoldDB" id="A0AAE3EKH7"/>
<dbReference type="EMBL" id="JAINWA010000003">
    <property type="protein sequence ID" value="MCD1655551.1"/>
    <property type="molecule type" value="Genomic_DNA"/>
</dbReference>
<accession>A0AAE3EKH7</accession>
<dbReference type="PANTHER" id="PTHR37165">
    <property type="entry name" value="PEPTIDASE U56 FAMILY"/>
    <property type="match status" value="1"/>
</dbReference>
<protein>
    <submittedName>
        <fullName evidence="4">Bacteriocin family protein</fullName>
    </submittedName>
</protein>
<evidence type="ECO:0000313" key="5">
    <source>
        <dbReference type="Proteomes" id="UP001198163"/>
    </source>
</evidence>
<evidence type="ECO:0000313" key="4">
    <source>
        <dbReference type="EMBL" id="MCD1655551.1"/>
    </source>
</evidence>
<dbReference type="PIRSF" id="PIRSF019254">
    <property type="entry name" value="CFP29"/>
    <property type="match status" value="1"/>
</dbReference>